<dbReference type="PANTHER" id="PTHR37984">
    <property type="entry name" value="PROTEIN CBG26694"/>
    <property type="match status" value="1"/>
</dbReference>
<evidence type="ECO:0000313" key="1">
    <source>
        <dbReference type="EMBL" id="KAL0838456.1"/>
    </source>
</evidence>
<name>A0ABD0T6S1_LOXSC</name>
<protein>
    <recommendedName>
        <fullName evidence="3">Polyprotein</fullName>
    </recommendedName>
</protein>
<dbReference type="Proteomes" id="UP001549921">
    <property type="component" value="Unassembled WGS sequence"/>
</dbReference>
<dbReference type="Gene3D" id="3.30.420.10">
    <property type="entry name" value="Ribonuclease H-like superfamily/Ribonuclease H"/>
    <property type="match status" value="1"/>
</dbReference>
<gene>
    <name evidence="1" type="ORF">ABMA28_016588</name>
</gene>
<sequence length="239" mass="26694">MRTLKGLLTIIENDSKKVWRDELDEVQLALNSTRSRVKGFTPTELMFGTRAQSLGLSQISPNLETPSRSDLESIRNRASENIIRSADSQIEKFNRGKARVKRFTQGDFVFIKCSERNQTKLARKFKGPFVIVKVLENDRYELKGMNRSNRIFKYAHENLRLVPKGFEGLVDVATTLINDEGADTAVGENLIDQDPADSDSDTISVSSEATLSAGSDTLTASSEIETEMIEHQVQVHAGK</sequence>
<evidence type="ECO:0008006" key="3">
    <source>
        <dbReference type="Google" id="ProtNLM"/>
    </source>
</evidence>
<comment type="caution">
    <text evidence="1">The sequence shown here is derived from an EMBL/GenBank/DDBJ whole genome shotgun (WGS) entry which is preliminary data.</text>
</comment>
<proteinExistence type="predicted"/>
<evidence type="ECO:0000313" key="2">
    <source>
        <dbReference type="Proteomes" id="UP001549921"/>
    </source>
</evidence>
<dbReference type="EMBL" id="JBEDNZ010000009">
    <property type="protein sequence ID" value="KAL0838456.1"/>
    <property type="molecule type" value="Genomic_DNA"/>
</dbReference>
<dbReference type="InterPro" id="IPR050951">
    <property type="entry name" value="Retrovirus_Pol_polyprotein"/>
</dbReference>
<organism evidence="1 2">
    <name type="scientific">Loxostege sticticalis</name>
    <name type="common">Beet webworm moth</name>
    <dbReference type="NCBI Taxonomy" id="481309"/>
    <lineage>
        <taxon>Eukaryota</taxon>
        <taxon>Metazoa</taxon>
        <taxon>Ecdysozoa</taxon>
        <taxon>Arthropoda</taxon>
        <taxon>Hexapoda</taxon>
        <taxon>Insecta</taxon>
        <taxon>Pterygota</taxon>
        <taxon>Neoptera</taxon>
        <taxon>Endopterygota</taxon>
        <taxon>Lepidoptera</taxon>
        <taxon>Glossata</taxon>
        <taxon>Ditrysia</taxon>
        <taxon>Pyraloidea</taxon>
        <taxon>Crambidae</taxon>
        <taxon>Pyraustinae</taxon>
        <taxon>Loxostege</taxon>
    </lineage>
</organism>
<reference evidence="1 2" key="1">
    <citation type="submission" date="2024-06" db="EMBL/GenBank/DDBJ databases">
        <title>A chromosome-level genome assembly of beet webworm, Loxostege sticticalis.</title>
        <authorList>
            <person name="Zhang Y."/>
        </authorList>
    </citation>
    <scope>NUCLEOTIDE SEQUENCE [LARGE SCALE GENOMIC DNA]</scope>
    <source>
        <strain evidence="1">AQ028</strain>
        <tissue evidence="1">Male pupae</tissue>
    </source>
</reference>
<accession>A0ABD0T6S1</accession>
<dbReference type="PANTHER" id="PTHR37984:SF5">
    <property type="entry name" value="PROTEIN NYNRIN-LIKE"/>
    <property type="match status" value="1"/>
</dbReference>
<dbReference type="InterPro" id="IPR036397">
    <property type="entry name" value="RNaseH_sf"/>
</dbReference>
<dbReference type="AlphaFoldDB" id="A0ABD0T6S1"/>